<evidence type="ECO:0000259" key="3">
    <source>
        <dbReference type="Pfam" id="PF01557"/>
    </source>
</evidence>
<dbReference type="Pfam" id="PF01557">
    <property type="entry name" value="FAA_hydrolase"/>
    <property type="match status" value="1"/>
</dbReference>
<dbReference type="GO" id="GO:0016787">
    <property type="term" value="F:hydrolase activity"/>
    <property type="evidence" value="ECO:0007669"/>
    <property type="project" value="UniProtKB-KW"/>
</dbReference>
<dbReference type="AlphaFoldDB" id="A0A484PDI3"/>
<keyword evidence="2" id="KW-0479">Metal-binding</keyword>
<dbReference type="PANTHER" id="PTHR42796:SF4">
    <property type="entry name" value="FUMARYLACETOACETATE HYDROLASE DOMAIN-CONTAINING PROTEIN 2A"/>
    <property type="match status" value="1"/>
</dbReference>
<dbReference type="InterPro" id="IPR051121">
    <property type="entry name" value="FAH"/>
</dbReference>
<evidence type="ECO:0000313" key="5">
    <source>
        <dbReference type="EMBL" id="VFR61886.1"/>
    </source>
</evidence>
<feature type="domain" description="Fumarylacetoacetase-like C-terminal" evidence="3">
    <location>
        <begin position="75"/>
        <end position="284"/>
    </location>
</feature>
<dbReference type="InterPro" id="IPR011234">
    <property type="entry name" value="Fumarylacetoacetase-like_C"/>
</dbReference>
<dbReference type="InterPro" id="IPR036663">
    <property type="entry name" value="Fumarylacetoacetase_C_sf"/>
</dbReference>
<protein>
    <submittedName>
        <fullName evidence="4">Fumarylacetoacetate hydrolase family protein</fullName>
    </submittedName>
</protein>
<dbReference type="Gene3D" id="3.90.850.10">
    <property type="entry name" value="Fumarylacetoacetase-like, C-terminal domain"/>
    <property type="match status" value="1"/>
</dbReference>
<dbReference type="EMBL" id="CAADIJ010000028">
    <property type="protein sequence ID" value="VFR88318.1"/>
    <property type="molecule type" value="Genomic_DNA"/>
</dbReference>
<dbReference type="GO" id="GO:0044281">
    <property type="term" value="P:small molecule metabolic process"/>
    <property type="evidence" value="ECO:0007669"/>
    <property type="project" value="UniProtKB-ARBA"/>
</dbReference>
<organism evidence="4">
    <name type="scientific">plant metagenome</name>
    <dbReference type="NCBI Taxonomy" id="1297885"/>
    <lineage>
        <taxon>unclassified sequences</taxon>
        <taxon>metagenomes</taxon>
        <taxon>organismal metagenomes</taxon>
    </lineage>
</organism>
<evidence type="ECO:0000256" key="2">
    <source>
        <dbReference type="ARBA" id="ARBA00022723"/>
    </source>
</evidence>
<dbReference type="PANTHER" id="PTHR42796">
    <property type="entry name" value="FUMARYLACETOACETATE HYDROLASE DOMAIN-CONTAINING PROTEIN 2A-RELATED"/>
    <property type="match status" value="1"/>
</dbReference>
<evidence type="ECO:0000256" key="1">
    <source>
        <dbReference type="ARBA" id="ARBA00010211"/>
    </source>
</evidence>
<reference evidence="4" key="1">
    <citation type="submission" date="2019-03" db="EMBL/GenBank/DDBJ databases">
        <authorList>
            <person name="Danneels B."/>
        </authorList>
    </citation>
    <scope>NUCLEOTIDE SEQUENCE</scope>
</reference>
<dbReference type="SUPFAM" id="SSF56529">
    <property type="entry name" value="FAH"/>
    <property type="match status" value="1"/>
</dbReference>
<accession>A0A484PDI3</accession>
<proteinExistence type="inferred from homology"/>
<gene>
    <name evidence="4" type="ORF">ANDA3_1276</name>
    <name evidence="5" type="ORF">DAR2_1146</name>
    <name evidence="6" type="ORF">DAR3_1142</name>
</gene>
<dbReference type="EMBL" id="CAADIC010000003">
    <property type="protein sequence ID" value="VFR24038.1"/>
    <property type="molecule type" value="Genomic_DNA"/>
</dbReference>
<sequence length="289" mass="31116">MKVALFERADGTRSIGEVHGDEIHDLGEWVGSNHGCLLAAYLSRVAQVPKPVSPPKLLTLHSVRLLPPALGATAIYCVGVNYAAHARSVAERTGTEFDPSASPALFMKTWTALTGHDTPIIRPRVSDWFDFEGELVVIIGLPCRAVHRKDALRYVAGYSIGIDGSVRDWQRKLPTPTAGKNFAKSGSMGPWMVTADEISDPAKLRVITRLDGQVFQDAPTSELINDVAALIEHISTFTTLMPGDVIFTGTPAGCLADRGNDRWLKPGELVTVEIPGIGTLSNIVADEPA</sequence>
<dbReference type="EMBL" id="CAADIL010000003">
    <property type="protein sequence ID" value="VFR61886.1"/>
    <property type="molecule type" value="Genomic_DNA"/>
</dbReference>
<comment type="similarity">
    <text evidence="1">Belongs to the FAH family.</text>
</comment>
<evidence type="ECO:0000313" key="6">
    <source>
        <dbReference type="EMBL" id="VFR88318.1"/>
    </source>
</evidence>
<keyword evidence="4" id="KW-0378">Hydrolase</keyword>
<evidence type="ECO:0000313" key="4">
    <source>
        <dbReference type="EMBL" id="VFR24038.1"/>
    </source>
</evidence>
<name>A0A484PDI3_9ZZZZ</name>
<dbReference type="GO" id="GO:0046872">
    <property type="term" value="F:metal ion binding"/>
    <property type="evidence" value="ECO:0007669"/>
    <property type="project" value="UniProtKB-KW"/>
</dbReference>